<dbReference type="SUPFAM" id="SSF47616">
    <property type="entry name" value="GST C-terminal domain-like"/>
    <property type="match status" value="1"/>
</dbReference>
<dbReference type="InterPro" id="IPR036249">
    <property type="entry name" value="Thioredoxin-like_sf"/>
</dbReference>
<accession>A0A409VV20</accession>
<organism evidence="2 3">
    <name type="scientific">Psilocybe cyanescens</name>
    <dbReference type="NCBI Taxonomy" id="93625"/>
    <lineage>
        <taxon>Eukaryota</taxon>
        <taxon>Fungi</taxon>
        <taxon>Dikarya</taxon>
        <taxon>Basidiomycota</taxon>
        <taxon>Agaricomycotina</taxon>
        <taxon>Agaricomycetes</taxon>
        <taxon>Agaricomycetidae</taxon>
        <taxon>Agaricales</taxon>
        <taxon>Agaricineae</taxon>
        <taxon>Strophariaceae</taxon>
        <taxon>Psilocybe</taxon>
    </lineage>
</organism>
<sequence>MCIVLYDLPSTSPGCSMSFNTWRTRRLHIRSKRYCLNYKGLPFITEWVEFPDICHLYSKLGIAPNATKADGSPHYTLPVIYDPATNVVIHDSLAIAEYLDKQYPHTPQVFPHNTTGLTQVFTEAAMSYMPPARNLLLWTIFLCLNPPSAQFFRDDIESMVGKKLEDLVPDDQLSENMNAFQGVLGRIDILYAKNGGHGAYIMGDELSWADIVIASLLMCFRVSAGEDSQKWKEIISWHDGRWTILMESMRRYE</sequence>
<dbReference type="PANTHER" id="PTHR42673">
    <property type="entry name" value="MALEYLACETOACETATE ISOMERASE"/>
    <property type="match status" value="1"/>
</dbReference>
<comment type="caution">
    <text evidence="2">The sequence shown here is derived from an EMBL/GenBank/DDBJ whole genome shotgun (WGS) entry which is preliminary data.</text>
</comment>
<gene>
    <name evidence="2" type="ORF">CVT25_005607</name>
</gene>
<dbReference type="PANTHER" id="PTHR42673:SF4">
    <property type="entry name" value="MALEYLACETOACETATE ISOMERASE"/>
    <property type="match status" value="1"/>
</dbReference>
<dbReference type="OrthoDB" id="4951845at2759"/>
<dbReference type="GO" id="GO:0004364">
    <property type="term" value="F:glutathione transferase activity"/>
    <property type="evidence" value="ECO:0007669"/>
    <property type="project" value="TreeGrafter"/>
</dbReference>
<evidence type="ECO:0000313" key="3">
    <source>
        <dbReference type="Proteomes" id="UP000283269"/>
    </source>
</evidence>
<name>A0A409VV20_PSICY</name>
<evidence type="ECO:0000259" key="1">
    <source>
        <dbReference type="PROSITE" id="PS50404"/>
    </source>
</evidence>
<dbReference type="Pfam" id="PF13409">
    <property type="entry name" value="GST_N_2"/>
    <property type="match status" value="1"/>
</dbReference>
<dbReference type="EMBL" id="NHYD01003914">
    <property type="protein sequence ID" value="PPQ70102.1"/>
    <property type="molecule type" value="Genomic_DNA"/>
</dbReference>
<dbReference type="PROSITE" id="PS50404">
    <property type="entry name" value="GST_NTER"/>
    <property type="match status" value="1"/>
</dbReference>
<dbReference type="InterPro" id="IPR036282">
    <property type="entry name" value="Glutathione-S-Trfase_C_sf"/>
</dbReference>
<dbReference type="InParanoid" id="A0A409VV20"/>
<evidence type="ECO:0000313" key="2">
    <source>
        <dbReference type="EMBL" id="PPQ70102.1"/>
    </source>
</evidence>
<dbReference type="InterPro" id="IPR054416">
    <property type="entry name" value="GST_UstS-like_C"/>
</dbReference>
<dbReference type="Gene3D" id="1.20.1050.10">
    <property type="match status" value="1"/>
</dbReference>
<keyword evidence="3" id="KW-1185">Reference proteome</keyword>
<dbReference type="GO" id="GO:0006559">
    <property type="term" value="P:L-phenylalanine catabolic process"/>
    <property type="evidence" value="ECO:0007669"/>
    <property type="project" value="TreeGrafter"/>
</dbReference>
<dbReference type="GO" id="GO:0016034">
    <property type="term" value="F:maleylacetoacetate isomerase activity"/>
    <property type="evidence" value="ECO:0007669"/>
    <property type="project" value="TreeGrafter"/>
</dbReference>
<dbReference type="Proteomes" id="UP000283269">
    <property type="component" value="Unassembled WGS sequence"/>
</dbReference>
<protein>
    <recommendedName>
        <fullName evidence="1">GST N-terminal domain-containing protein</fullName>
    </recommendedName>
</protein>
<feature type="domain" description="GST N-terminal" evidence="1">
    <location>
        <begin position="16"/>
        <end position="107"/>
    </location>
</feature>
<proteinExistence type="predicted"/>
<dbReference type="Gene3D" id="3.40.30.10">
    <property type="entry name" value="Glutaredoxin"/>
    <property type="match status" value="1"/>
</dbReference>
<dbReference type="AlphaFoldDB" id="A0A409VV20"/>
<dbReference type="Pfam" id="PF22041">
    <property type="entry name" value="GST_C_7"/>
    <property type="match status" value="1"/>
</dbReference>
<dbReference type="STRING" id="93625.A0A409VV20"/>
<dbReference type="SUPFAM" id="SSF52833">
    <property type="entry name" value="Thioredoxin-like"/>
    <property type="match status" value="1"/>
</dbReference>
<reference evidence="2 3" key="1">
    <citation type="journal article" date="2018" name="Evol. Lett.">
        <title>Horizontal gene cluster transfer increased hallucinogenic mushroom diversity.</title>
        <authorList>
            <person name="Reynolds H.T."/>
            <person name="Vijayakumar V."/>
            <person name="Gluck-Thaler E."/>
            <person name="Korotkin H.B."/>
            <person name="Matheny P.B."/>
            <person name="Slot J.C."/>
        </authorList>
    </citation>
    <scope>NUCLEOTIDE SEQUENCE [LARGE SCALE GENOMIC DNA]</scope>
    <source>
        <strain evidence="2 3">2631</strain>
    </source>
</reference>
<dbReference type="GO" id="GO:0006749">
    <property type="term" value="P:glutathione metabolic process"/>
    <property type="evidence" value="ECO:0007669"/>
    <property type="project" value="TreeGrafter"/>
</dbReference>
<dbReference type="InterPro" id="IPR004045">
    <property type="entry name" value="Glutathione_S-Trfase_N"/>
</dbReference>